<dbReference type="Gene3D" id="1.25.40.10">
    <property type="entry name" value="Tetratricopeptide repeat domain"/>
    <property type="match status" value="1"/>
</dbReference>
<dbReference type="Gene3D" id="1.10.10.60">
    <property type="entry name" value="Homeodomain-like"/>
    <property type="match status" value="1"/>
</dbReference>
<feature type="transmembrane region" description="Helical" evidence="5">
    <location>
        <begin position="118"/>
        <end position="137"/>
    </location>
</feature>
<evidence type="ECO:0000256" key="4">
    <source>
        <dbReference type="PROSITE-ProRule" id="PRU00339"/>
    </source>
</evidence>
<protein>
    <recommendedName>
        <fullName evidence="6">HTH araC/xylS-type domain-containing protein</fullName>
    </recommendedName>
</protein>
<organism evidence="7 8">
    <name type="scientific">Draconibacterium sediminis</name>
    <dbReference type="NCBI Taxonomy" id="1544798"/>
    <lineage>
        <taxon>Bacteria</taxon>
        <taxon>Pseudomonadati</taxon>
        <taxon>Bacteroidota</taxon>
        <taxon>Bacteroidia</taxon>
        <taxon>Marinilabiliales</taxon>
        <taxon>Prolixibacteraceae</taxon>
        <taxon>Draconibacterium</taxon>
    </lineage>
</organism>
<feature type="repeat" description="TPR" evidence="4">
    <location>
        <begin position="511"/>
        <end position="544"/>
    </location>
</feature>
<keyword evidence="3" id="KW-0804">Transcription</keyword>
<keyword evidence="4" id="KW-0802">TPR repeat</keyword>
<dbReference type="SMART" id="SM00342">
    <property type="entry name" value="HTH_ARAC"/>
    <property type="match status" value="1"/>
</dbReference>
<sequence>MNHDFIQKLTLVVQENLENENFGPEQLAREMGISHSTLHRWLKQNESKTISQFIRELRLEKASELLFNENLTIAEIAYKVGFASATYFNKCFHEYFRCSPGEYRKIQQKKGNTDRLKVLKVLTFIFPFFIIFIIVFTSKKDVPARPKSWSFIVSSTEFSGNSEYEYYAIWVNEVLINSLSSIQGIKVYDPDILENYISQSGNRRKLIEKTVDAYTIRTLIQGENGSTKIAWHITRNSDGVVIKSGEATIGENTSQRVVQQIVQDIANEFDITLNEQKKKSLQNIPPYSLTAEKFYVQAIKILNGDDIKRDVELYKNAELFLYRALNADSLYYKAYEELAFIHTNRNYWLNIHKNNFLDSALYFANKAIEINNNSYKAYLARATYFYHQNEMQKALTELDAATAINGSYFNAYELKGRIYRYIDLAKCIESYYKAVSLSGEIEPVMLHTLSFHLSEAGFFEESKYYAELAFELDNDSMLWHMNLAGYENANRNHKKGTAHFLKAYAINPQNSNLLLLLGKAYSDAGQYEEAVRYFDEYIDFLEQRNAIDGLGVVHRVAYAYWQIGKKDEADYYFDLQIKNTLKDLDLKRPFHQFRLIDLAEVYAFRGDKENAYKYLQFIIDQPVCIPFWLYDIVKNDPQFDKLRNESQFISLEKRYRDRYEIEHQKVKNWIFENNIEFN</sequence>
<keyword evidence="8" id="KW-1185">Reference proteome</keyword>
<reference evidence="7 8" key="1">
    <citation type="submission" date="2014-09" db="EMBL/GenBank/DDBJ databases">
        <title>Draft Genome Sequence of Draconibacterium sp. JN14CK-3.</title>
        <authorList>
            <person name="Dong C."/>
            <person name="Lai Q."/>
            <person name="Shao Z."/>
        </authorList>
    </citation>
    <scope>NUCLEOTIDE SEQUENCE [LARGE SCALE GENOMIC DNA]</scope>
    <source>
        <strain evidence="7 8">JN14CK-3</strain>
    </source>
</reference>
<dbReference type="SUPFAM" id="SSF46689">
    <property type="entry name" value="Homeodomain-like"/>
    <property type="match status" value="2"/>
</dbReference>
<dbReference type="InterPro" id="IPR009057">
    <property type="entry name" value="Homeodomain-like_sf"/>
</dbReference>
<dbReference type="Proteomes" id="UP000032544">
    <property type="component" value="Unassembled WGS sequence"/>
</dbReference>
<dbReference type="PROSITE" id="PS01124">
    <property type="entry name" value="HTH_ARAC_FAMILY_2"/>
    <property type="match status" value="1"/>
</dbReference>
<dbReference type="PANTHER" id="PTHR43280:SF2">
    <property type="entry name" value="HTH-TYPE TRANSCRIPTIONAL REGULATOR EXSA"/>
    <property type="match status" value="1"/>
</dbReference>
<name>A0A0D8JFY3_9BACT</name>
<dbReference type="PANTHER" id="PTHR43280">
    <property type="entry name" value="ARAC-FAMILY TRANSCRIPTIONAL REGULATOR"/>
    <property type="match status" value="1"/>
</dbReference>
<keyword evidence="5" id="KW-0812">Transmembrane</keyword>
<evidence type="ECO:0000256" key="3">
    <source>
        <dbReference type="ARBA" id="ARBA00023163"/>
    </source>
</evidence>
<accession>A0A0D8JFY3</accession>
<dbReference type="InterPro" id="IPR011990">
    <property type="entry name" value="TPR-like_helical_dom_sf"/>
</dbReference>
<evidence type="ECO:0000259" key="6">
    <source>
        <dbReference type="PROSITE" id="PS01124"/>
    </source>
</evidence>
<dbReference type="PRINTS" id="PR00032">
    <property type="entry name" value="HTHARAC"/>
</dbReference>
<comment type="caution">
    <text evidence="7">The sequence shown here is derived from an EMBL/GenBank/DDBJ whole genome shotgun (WGS) entry which is preliminary data.</text>
</comment>
<evidence type="ECO:0000256" key="2">
    <source>
        <dbReference type="ARBA" id="ARBA00023125"/>
    </source>
</evidence>
<evidence type="ECO:0000256" key="5">
    <source>
        <dbReference type="SAM" id="Phobius"/>
    </source>
</evidence>
<dbReference type="GO" id="GO:0043565">
    <property type="term" value="F:sequence-specific DNA binding"/>
    <property type="evidence" value="ECO:0007669"/>
    <property type="project" value="InterPro"/>
</dbReference>
<dbReference type="SMART" id="SM00028">
    <property type="entry name" value="TPR"/>
    <property type="match status" value="4"/>
</dbReference>
<dbReference type="Pfam" id="PF12833">
    <property type="entry name" value="HTH_18"/>
    <property type="match status" value="1"/>
</dbReference>
<dbReference type="AlphaFoldDB" id="A0A0D8JFY3"/>
<dbReference type="PROSITE" id="PS50005">
    <property type="entry name" value="TPR"/>
    <property type="match status" value="1"/>
</dbReference>
<dbReference type="SUPFAM" id="SSF48452">
    <property type="entry name" value="TPR-like"/>
    <property type="match status" value="2"/>
</dbReference>
<keyword evidence="1" id="KW-0805">Transcription regulation</keyword>
<proteinExistence type="predicted"/>
<dbReference type="EMBL" id="JRHC01000001">
    <property type="protein sequence ID" value="KJF44763.1"/>
    <property type="molecule type" value="Genomic_DNA"/>
</dbReference>
<dbReference type="Pfam" id="PF13431">
    <property type="entry name" value="TPR_17"/>
    <property type="match status" value="1"/>
</dbReference>
<dbReference type="InterPro" id="IPR020449">
    <property type="entry name" value="Tscrpt_reg_AraC-type_HTH"/>
</dbReference>
<keyword evidence="2" id="KW-0238">DNA-binding</keyword>
<dbReference type="InterPro" id="IPR019734">
    <property type="entry name" value="TPR_rpt"/>
</dbReference>
<evidence type="ECO:0000313" key="8">
    <source>
        <dbReference type="Proteomes" id="UP000032544"/>
    </source>
</evidence>
<dbReference type="GO" id="GO:0003700">
    <property type="term" value="F:DNA-binding transcription factor activity"/>
    <property type="evidence" value="ECO:0007669"/>
    <property type="project" value="InterPro"/>
</dbReference>
<keyword evidence="5" id="KW-0472">Membrane</keyword>
<feature type="domain" description="HTH araC/xylS-type" evidence="6">
    <location>
        <begin position="7"/>
        <end position="106"/>
    </location>
</feature>
<dbReference type="STRING" id="1544798.LH29_04775"/>
<keyword evidence="5" id="KW-1133">Transmembrane helix</keyword>
<dbReference type="InterPro" id="IPR018060">
    <property type="entry name" value="HTH_AraC"/>
</dbReference>
<evidence type="ECO:0000256" key="1">
    <source>
        <dbReference type="ARBA" id="ARBA00023015"/>
    </source>
</evidence>
<dbReference type="RefSeq" id="WP_045026297.1">
    <property type="nucleotide sequence ID" value="NZ_JRHC01000001.1"/>
</dbReference>
<evidence type="ECO:0000313" key="7">
    <source>
        <dbReference type="EMBL" id="KJF44763.1"/>
    </source>
</evidence>
<gene>
    <name evidence="7" type="ORF">LH29_04775</name>
</gene>
<dbReference type="OrthoDB" id="2600165at2"/>